<dbReference type="SUPFAM" id="SSF55008">
    <property type="entry name" value="HMA, heavy metal-associated domain"/>
    <property type="match status" value="1"/>
</dbReference>
<dbReference type="EMBL" id="QGDI01000005">
    <property type="protein sequence ID" value="PWJ12972.1"/>
    <property type="molecule type" value="Genomic_DNA"/>
</dbReference>
<sequence length="83" mass="9117">MVKTIMKIDGMMCGMCEAHVNDAIRAAVSPKKVNSSHSKGITEIISESELDSAVLREAVEKDGYKVLDITSEPYEKKGLFGRK</sequence>
<dbReference type="STRING" id="1265.SAMN02910280_0409"/>
<comment type="caution">
    <text evidence="1">The sequence shown here is derived from an EMBL/GenBank/DDBJ whole genome shotgun (WGS) entry which is preliminary data.</text>
</comment>
<evidence type="ECO:0000313" key="2">
    <source>
        <dbReference type="Proteomes" id="UP000245720"/>
    </source>
</evidence>
<dbReference type="CDD" id="cd00371">
    <property type="entry name" value="HMA"/>
    <property type="match status" value="1"/>
</dbReference>
<dbReference type="Proteomes" id="UP000245720">
    <property type="component" value="Unassembled WGS sequence"/>
</dbReference>
<dbReference type="Gene3D" id="3.30.70.100">
    <property type="match status" value="1"/>
</dbReference>
<dbReference type="AlphaFoldDB" id="A0A315XZN1"/>
<reference evidence="1 2" key="1">
    <citation type="submission" date="2018-05" db="EMBL/GenBank/DDBJ databases">
        <title>The Hungate 1000. A catalogue of reference genomes from the rumen microbiome.</title>
        <authorList>
            <person name="Kelly W."/>
        </authorList>
    </citation>
    <scope>NUCLEOTIDE SEQUENCE [LARGE SCALE GENOMIC DNA]</scope>
    <source>
        <strain evidence="1 2">SAb67</strain>
    </source>
</reference>
<dbReference type="GO" id="GO:0046872">
    <property type="term" value="F:metal ion binding"/>
    <property type="evidence" value="ECO:0007669"/>
    <property type="project" value="InterPro"/>
</dbReference>
<dbReference type="RefSeq" id="WP_109726265.1">
    <property type="nucleotide sequence ID" value="NZ_CACVSX010000035.1"/>
</dbReference>
<name>A0A315XZN1_RUMFL</name>
<dbReference type="InterPro" id="IPR006121">
    <property type="entry name" value="HMA_dom"/>
</dbReference>
<accession>A0A315XZN1</accession>
<dbReference type="InterPro" id="IPR036163">
    <property type="entry name" value="HMA_dom_sf"/>
</dbReference>
<evidence type="ECO:0000313" key="1">
    <source>
        <dbReference type="EMBL" id="PWJ12972.1"/>
    </source>
</evidence>
<dbReference type="OrthoDB" id="9813965at2"/>
<proteinExistence type="predicted"/>
<organism evidence="1 2">
    <name type="scientific">Ruminococcus flavefaciens</name>
    <dbReference type="NCBI Taxonomy" id="1265"/>
    <lineage>
        <taxon>Bacteria</taxon>
        <taxon>Bacillati</taxon>
        <taxon>Bacillota</taxon>
        <taxon>Clostridia</taxon>
        <taxon>Eubacteriales</taxon>
        <taxon>Oscillospiraceae</taxon>
        <taxon>Ruminococcus</taxon>
    </lineage>
</organism>
<protein>
    <submittedName>
        <fullName evidence="1">Copper chaperone CopZ</fullName>
    </submittedName>
</protein>
<gene>
    <name evidence="1" type="ORF">IE37_01469</name>
</gene>